<comment type="catalytic activity">
    <reaction evidence="2">
        <text>1-(5-phospho-beta-D-ribosyl)-ATP + H2O = 1-(5-phospho-beta-D-ribosyl)-5'-AMP + diphosphate + H(+)</text>
        <dbReference type="Rhea" id="RHEA:22828"/>
        <dbReference type="ChEBI" id="CHEBI:15377"/>
        <dbReference type="ChEBI" id="CHEBI:15378"/>
        <dbReference type="ChEBI" id="CHEBI:33019"/>
        <dbReference type="ChEBI" id="CHEBI:59457"/>
        <dbReference type="ChEBI" id="CHEBI:73183"/>
        <dbReference type="EC" id="3.6.1.31"/>
    </reaction>
</comment>
<dbReference type="GO" id="GO:0004635">
    <property type="term" value="F:phosphoribosyl-AMP cyclohydrolase activity"/>
    <property type="evidence" value="ECO:0007669"/>
    <property type="project" value="UniProtKB-UniRule"/>
</dbReference>
<gene>
    <name evidence="11" type="primary">hisI</name>
    <name evidence="13" type="ORF">SAMN03080610_03479</name>
</gene>
<evidence type="ECO:0000259" key="12">
    <source>
        <dbReference type="Pfam" id="PF01502"/>
    </source>
</evidence>
<evidence type="ECO:0000256" key="3">
    <source>
        <dbReference type="ARBA" id="ARBA00005169"/>
    </source>
</evidence>
<dbReference type="InterPro" id="IPR026660">
    <property type="entry name" value="PRA-CH"/>
</dbReference>
<dbReference type="NCBIfam" id="NF000768">
    <property type="entry name" value="PRK00051.1"/>
    <property type="match status" value="1"/>
</dbReference>
<evidence type="ECO:0000256" key="11">
    <source>
        <dbReference type="HAMAP-Rule" id="MF_01021"/>
    </source>
</evidence>
<evidence type="ECO:0000256" key="10">
    <source>
        <dbReference type="ARBA" id="ARBA00023102"/>
    </source>
</evidence>
<keyword evidence="7 11" id="KW-0963">Cytoplasm</keyword>
<dbReference type="AlphaFoldDB" id="A0A1G5P832"/>
<feature type="binding site" evidence="11">
    <location>
        <position position="93"/>
    </location>
    <ligand>
        <name>Mg(2+)</name>
        <dbReference type="ChEBI" id="CHEBI:18420"/>
    </ligand>
</feature>
<comment type="similarity">
    <text evidence="5">In the C-terminal section; belongs to the PRA-PH family.</text>
</comment>
<dbReference type="FunFam" id="3.10.20.810:FF:000001">
    <property type="entry name" value="Histidine biosynthesis bifunctional protein HisIE"/>
    <property type="match status" value="1"/>
</dbReference>
<dbReference type="Pfam" id="PF01502">
    <property type="entry name" value="PRA-CH"/>
    <property type="match status" value="1"/>
</dbReference>
<evidence type="ECO:0000256" key="6">
    <source>
        <dbReference type="ARBA" id="ARBA00008299"/>
    </source>
</evidence>
<evidence type="ECO:0000313" key="13">
    <source>
        <dbReference type="EMBL" id="SCZ45722.1"/>
    </source>
</evidence>
<feature type="binding site" evidence="11">
    <location>
        <position position="94"/>
    </location>
    <ligand>
        <name>Zn(2+)</name>
        <dbReference type="ChEBI" id="CHEBI:29105"/>
        <note>ligand shared between dimeric partners</note>
    </ligand>
</feature>
<dbReference type="HAMAP" id="MF_01021">
    <property type="entry name" value="HisI"/>
    <property type="match status" value="1"/>
</dbReference>
<comment type="cofactor">
    <cofactor evidence="11">
        <name>Mg(2+)</name>
        <dbReference type="ChEBI" id="CHEBI:18420"/>
    </cofactor>
    <text evidence="11">Binds 1 Mg(2+) ion per subunit.</text>
</comment>
<evidence type="ECO:0000256" key="9">
    <source>
        <dbReference type="ARBA" id="ARBA00022801"/>
    </source>
</evidence>
<comment type="cofactor">
    <cofactor evidence="11">
        <name>Zn(2+)</name>
        <dbReference type="ChEBI" id="CHEBI:29105"/>
    </cofactor>
    <text evidence="11">Binds 1 zinc ion per subunit.</text>
</comment>
<evidence type="ECO:0000256" key="8">
    <source>
        <dbReference type="ARBA" id="ARBA00022605"/>
    </source>
</evidence>
<dbReference type="SUPFAM" id="SSF141734">
    <property type="entry name" value="HisI-like"/>
    <property type="match status" value="1"/>
</dbReference>
<dbReference type="Proteomes" id="UP000199347">
    <property type="component" value="Unassembled WGS sequence"/>
</dbReference>
<dbReference type="GO" id="GO:0008270">
    <property type="term" value="F:zinc ion binding"/>
    <property type="evidence" value="ECO:0007669"/>
    <property type="project" value="UniProtKB-UniRule"/>
</dbReference>
<dbReference type="GO" id="GO:0005737">
    <property type="term" value="C:cytoplasm"/>
    <property type="evidence" value="ECO:0007669"/>
    <property type="project" value="UniProtKB-SubCell"/>
</dbReference>
<evidence type="ECO:0000256" key="7">
    <source>
        <dbReference type="ARBA" id="ARBA00022490"/>
    </source>
</evidence>
<feature type="binding site" evidence="11">
    <location>
        <position position="112"/>
    </location>
    <ligand>
        <name>Zn(2+)</name>
        <dbReference type="ChEBI" id="CHEBI:29105"/>
        <note>ligand shared between dimeric partners</note>
    </ligand>
</feature>
<dbReference type="PANTHER" id="PTHR42945">
    <property type="entry name" value="HISTIDINE BIOSYNTHESIS BIFUNCTIONAL PROTEIN"/>
    <property type="match status" value="1"/>
</dbReference>
<evidence type="ECO:0000256" key="5">
    <source>
        <dbReference type="ARBA" id="ARBA00007731"/>
    </source>
</evidence>
<evidence type="ECO:0000256" key="1">
    <source>
        <dbReference type="ARBA" id="ARBA00000024"/>
    </source>
</evidence>
<accession>A0A1G5P832</accession>
<protein>
    <recommendedName>
        <fullName evidence="11">Phosphoribosyl-AMP cyclohydrolase</fullName>
        <shortName evidence="11">PRA-CH</shortName>
        <ecNumber evidence="11">3.5.4.19</ecNumber>
    </recommendedName>
</protein>
<comment type="pathway">
    <text evidence="3 11">Amino-acid biosynthesis; L-histidine biosynthesis; L-histidine from 5-phospho-alpha-D-ribose 1-diphosphate: step 3/9.</text>
</comment>
<dbReference type="GO" id="GO:0000105">
    <property type="term" value="P:L-histidine biosynthetic process"/>
    <property type="evidence" value="ECO:0007669"/>
    <property type="project" value="UniProtKB-UniRule"/>
</dbReference>
<dbReference type="EMBL" id="FMVW01000011">
    <property type="protein sequence ID" value="SCZ45722.1"/>
    <property type="molecule type" value="Genomic_DNA"/>
</dbReference>
<feature type="binding site" evidence="11">
    <location>
        <position position="119"/>
    </location>
    <ligand>
        <name>Zn(2+)</name>
        <dbReference type="ChEBI" id="CHEBI:29105"/>
        <note>ligand shared between dimeric partners</note>
    </ligand>
</feature>
<reference evidence="13 14" key="1">
    <citation type="submission" date="2016-10" db="EMBL/GenBank/DDBJ databases">
        <authorList>
            <person name="de Groot N.N."/>
        </authorList>
    </citation>
    <scope>NUCLEOTIDE SEQUENCE [LARGE SCALE GENOMIC DNA]</scope>
    <source>
        <strain evidence="13 14">DSM 2698</strain>
    </source>
</reference>
<comment type="similarity">
    <text evidence="11">Belongs to the PRA-CH family.</text>
</comment>
<keyword evidence="9 11" id="KW-0378">Hydrolase</keyword>
<dbReference type="InterPro" id="IPR038019">
    <property type="entry name" value="PRib_AMP_CycHydrolase_sf"/>
</dbReference>
<dbReference type="GO" id="GO:0000287">
    <property type="term" value="F:magnesium ion binding"/>
    <property type="evidence" value="ECO:0007669"/>
    <property type="project" value="UniProtKB-UniRule"/>
</dbReference>
<keyword evidence="11" id="KW-0460">Magnesium</keyword>
<comment type="function">
    <text evidence="11">Catalyzes the hydrolysis of the adenine ring of phosphoribosyl-AMP.</text>
</comment>
<dbReference type="GO" id="GO:0004636">
    <property type="term" value="F:phosphoribosyl-ATP diphosphatase activity"/>
    <property type="evidence" value="ECO:0007669"/>
    <property type="project" value="UniProtKB-EC"/>
</dbReference>
<keyword evidence="11" id="KW-0862">Zinc</keyword>
<evidence type="ECO:0000256" key="4">
    <source>
        <dbReference type="ARBA" id="ARBA00005204"/>
    </source>
</evidence>
<keyword evidence="14" id="KW-1185">Reference proteome</keyword>
<proteinExistence type="inferred from homology"/>
<dbReference type="STRING" id="1120955.SAMN03080610_03479"/>
<name>A0A1G5P832_AFIMA</name>
<keyword evidence="10 11" id="KW-0368">Histidine biosynthesis</keyword>
<keyword evidence="8 11" id="KW-0028">Amino-acid biosynthesis</keyword>
<evidence type="ECO:0000313" key="14">
    <source>
        <dbReference type="Proteomes" id="UP000199347"/>
    </source>
</evidence>
<sequence length="137" mass="15431">MSMRNDQATASSEAAIEETRDFRPRFNEAGLLPCITQDAESGDVLMMAWMNREAVDLTLATGEVHYFSRSRNSLWKKGETSGAIQKLIELRIDCDQDCLLARVAVADRARTCHTGRGDCFYRIAEATPDGLRLRMRD</sequence>
<comment type="similarity">
    <text evidence="6">In the N-terminal section; belongs to the PRA-CH family.</text>
</comment>
<dbReference type="EC" id="3.5.4.19" evidence="11"/>
<comment type="catalytic activity">
    <reaction evidence="1 11">
        <text>1-(5-phospho-beta-D-ribosyl)-5'-AMP + H2O = 1-(5-phospho-beta-D-ribosyl)-5-[(5-phospho-beta-D-ribosylamino)methylideneamino]imidazole-4-carboxamide</text>
        <dbReference type="Rhea" id="RHEA:20049"/>
        <dbReference type="ChEBI" id="CHEBI:15377"/>
        <dbReference type="ChEBI" id="CHEBI:58435"/>
        <dbReference type="ChEBI" id="CHEBI:59457"/>
        <dbReference type="EC" id="3.5.4.19"/>
    </reaction>
</comment>
<comment type="pathway">
    <text evidence="4">Amino-acid biosynthesis; L-histidine biosynthesis; L-histidine from 5-phospho-alpha-D-ribose 1-diphosphate: step 2/9.</text>
</comment>
<feature type="domain" description="Phosphoribosyl-AMP cyclohydrolase" evidence="12">
    <location>
        <begin position="46"/>
        <end position="121"/>
    </location>
</feature>
<evidence type="ECO:0000256" key="2">
    <source>
        <dbReference type="ARBA" id="ARBA00001460"/>
    </source>
</evidence>
<feature type="binding site" evidence="11">
    <location>
        <position position="95"/>
    </location>
    <ligand>
        <name>Mg(2+)</name>
        <dbReference type="ChEBI" id="CHEBI:18420"/>
    </ligand>
</feature>
<dbReference type="Gene3D" id="3.10.20.810">
    <property type="entry name" value="Phosphoribosyl-AMP cyclohydrolase"/>
    <property type="match status" value="1"/>
</dbReference>
<dbReference type="UniPathway" id="UPA00031">
    <property type="reaction ID" value="UER00008"/>
</dbReference>
<comment type="subunit">
    <text evidence="11">Homodimer.</text>
</comment>
<dbReference type="InterPro" id="IPR002496">
    <property type="entry name" value="PRib_AMP_CycHydrolase_dom"/>
</dbReference>
<dbReference type="PANTHER" id="PTHR42945:SF1">
    <property type="entry name" value="HISTIDINE BIOSYNTHESIS BIFUNCTIONAL PROTEIN HIS7"/>
    <property type="match status" value="1"/>
</dbReference>
<comment type="subcellular location">
    <subcellularLocation>
        <location evidence="11">Cytoplasm</location>
    </subcellularLocation>
</comment>
<keyword evidence="11" id="KW-0479">Metal-binding</keyword>
<organism evidence="13 14">
    <name type="scientific">Afifella marina DSM 2698</name>
    <dbReference type="NCBI Taxonomy" id="1120955"/>
    <lineage>
        <taxon>Bacteria</taxon>
        <taxon>Pseudomonadati</taxon>
        <taxon>Pseudomonadota</taxon>
        <taxon>Alphaproteobacteria</taxon>
        <taxon>Hyphomicrobiales</taxon>
        <taxon>Afifellaceae</taxon>
        <taxon>Afifella</taxon>
    </lineage>
</organism>
<feature type="binding site" evidence="11">
    <location>
        <position position="97"/>
    </location>
    <ligand>
        <name>Mg(2+)</name>
        <dbReference type="ChEBI" id="CHEBI:18420"/>
    </ligand>
</feature>